<dbReference type="Proteomes" id="UP000444721">
    <property type="component" value="Unassembled WGS sequence"/>
</dbReference>
<dbReference type="EMBL" id="VFQX01000058">
    <property type="protein sequence ID" value="KAF0973908.1"/>
    <property type="molecule type" value="Genomic_DNA"/>
</dbReference>
<dbReference type="VEuPathDB" id="AmoebaDB:FDP41_007295"/>
<feature type="region of interest" description="Disordered" evidence="1">
    <location>
        <begin position="140"/>
        <end position="171"/>
    </location>
</feature>
<feature type="compositionally biased region" description="Low complexity" evidence="1">
    <location>
        <begin position="10"/>
        <end position="21"/>
    </location>
</feature>
<dbReference type="VEuPathDB" id="AmoebaDB:NfTy_010120"/>
<gene>
    <name evidence="2" type="ORF">FDP41_007295</name>
</gene>
<dbReference type="RefSeq" id="XP_044558621.1">
    <property type="nucleotide sequence ID" value="XM_044711024.1"/>
</dbReference>
<feature type="compositionally biased region" description="Polar residues" evidence="1">
    <location>
        <begin position="52"/>
        <end position="76"/>
    </location>
</feature>
<organism evidence="2 3">
    <name type="scientific">Naegleria fowleri</name>
    <name type="common">Brain eating amoeba</name>
    <dbReference type="NCBI Taxonomy" id="5763"/>
    <lineage>
        <taxon>Eukaryota</taxon>
        <taxon>Discoba</taxon>
        <taxon>Heterolobosea</taxon>
        <taxon>Tetramitia</taxon>
        <taxon>Eutetramitia</taxon>
        <taxon>Vahlkampfiidae</taxon>
        <taxon>Naegleria</taxon>
    </lineage>
</organism>
<sequence length="199" mass="21366">MATKTKKRSNTTVSSSSSSNNKKVKQVMEPTNKNVQTKLSDSWLLSSSSSSTMNEQHSTQQQVRGNLNQGSLMTHSTPSLYAASGPSNALQKKQRHDEHKHVIEIVDSSSDEPSSSDVEIVNSAVSRSFTVTSSSIRSSSSVISSSKDDSNVASSNANSNATTSSSTTTKRGVALGFNGTFYGDRFLPDCPYKQRSSQN</sequence>
<proteinExistence type="predicted"/>
<accession>A0A6A5BIN4</accession>
<protein>
    <submittedName>
        <fullName evidence="2">Uncharacterized protein</fullName>
    </submittedName>
</protein>
<dbReference type="AlphaFoldDB" id="A0A6A5BIN4"/>
<name>A0A6A5BIN4_NAEFO</name>
<keyword evidence="3" id="KW-1185">Reference proteome</keyword>
<evidence type="ECO:0000313" key="2">
    <source>
        <dbReference type="EMBL" id="KAF0973908.1"/>
    </source>
</evidence>
<feature type="compositionally biased region" description="Low complexity" evidence="1">
    <location>
        <begin position="140"/>
        <end position="170"/>
    </location>
</feature>
<feature type="compositionally biased region" description="Polar residues" evidence="1">
    <location>
        <begin position="29"/>
        <end position="38"/>
    </location>
</feature>
<evidence type="ECO:0000313" key="3">
    <source>
        <dbReference type="Proteomes" id="UP000444721"/>
    </source>
</evidence>
<reference evidence="2 3" key="1">
    <citation type="journal article" date="2019" name="Sci. Rep.">
        <title>Nanopore sequencing improves the draft genome of the human pathogenic amoeba Naegleria fowleri.</title>
        <authorList>
            <person name="Liechti N."/>
            <person name="Schurch N."/>
            <person name="Bruggmann R."/>
            <person name="Wittwer M."/>
        </authorList>
    </citation>
    <scope>NUCLEOTIDE SEQUENCE [LARGE SCALE GENOMIC DNA]</scope>
    <source>
        <strain evidence="2 3">ATCC 30894</strain>
    </source>
</reference>
<feature type="compositionally biased region" description="Low complexity" evidence="1">
    <location>
        <begin position="39"/>
        <end position="51"/>
    </location>
</feature>
<evidence type="ECO:0000256" key="1">
    <source>
        <dbReference type="SAM" id="MobiDB-lite"/>
    </source>
</evidence>
<feature type="region of interest" description="Disordered" evidence="1">
    <location>
        <begin position="1"/>
        <end position="76"/>
    </location>
</feature>
<comment type="caution">
    <text evidence="2">The sequence shown here is derived from an EMBL/GenBank/DDBJ whole genome shotgun (WGS) entry which is preliminary data.</text>
</comment>
<dbReference type="GeneID" id="68114513"/>